<name>A0ACD5XES3_AVESA</name>
<accession>A0ACD5XES3</accession>
<dbReference type="EnsemblPlants" id="AVESA.00010b.r2.4DG0783350.1">
    <property type="protein sequence ID" value="AVESA.00010b.r2.4DG0783350.1.CDS.1"/>
    <property type="gene ID" value="AVESA.00010b.r2.4DG0783350"/>
</dbReference>
<dbReference type="Proteomes" id="UP001732700">
    <property type="component" value="Chromosome 4D"/>
</dbReference>
<reference evidence="1" key="2">
    <citation type="submission" date="2025-09" db="UniProtKB">
        <authorList>
            <consortium name="EnsemblPlants"/>
        </authorList>
    </citation>
    <scope>IDENTIFICATION</scope>
</reference>
<evidence type="ECO:0000313" key="2">
    <source>
        <dbReference type="Proteomes" id="UP001732700"/>
    </source>
</evidence>
<sequence>MRGGAPMRCTHHLPAASLQTPQTLSVPASPNLPLYIAVHDTPHTAQSAHTLVGKQQADRPVSLSGFQCVNCSPRPQMARVVSASSACALLVLLVACSAALAATAARDVPSGSRQPWGGDRGRKVGARTEVRDVEGDREVQELGRYSVEEHNRRQREEDDREGGVGPLEFRRVVAAQRQVVSGIKYYLRVAAADDRVFDAVVVVKPWLQSRALLRFAPADAE</sequence>
<proteinExistence type="predicted"/>
<keyword evidence="2" id="KW-1185">Reference proteome</keyword>
<protein>
    <submittedName>
        <fullName evidence="1">Uncharacterized protein</fullName>
    </submittedName>
</protein>
<evidence type="ECO:0000313" key="1">
    <source>
        <dbReference type="EnsemblPlants" id="AVESA.00010b.r2.4DG0783350.1.CDS.1"/>
    </source>
</evidence>
<reference evidence="1" key="1">
    <citation type="submission" date="2021-05" db="EMBL/GenBank/DDBJ databases">
        <authorList>
            <person name="Scholz U."/>
            <person name="Mascher M."/>
            <person name="Fiebig A."/>
        </authorList>
    </citation>
    <scope>NUCLEOTIDE SEQUENCE [LARGE SCALE GENOMIC DNA]</scope>
</reference>
<organism evidence="1 2">
    <name type="scientific">Avena sativa</name>
    <name type="common">Oat</name>
    <dbReference type="NCBI Taxonomy" id="4498"/>
    <lineage>
        <taxon>Eukaryota</taxon>
        <taxon>Viridiplantae</taxon>
        <taxon>Streptophyta</taxon>
        <taxon>Embryophyta</taxon>
        <taxon>Tracheophyta</taxon>
        <taxon>Spermatophyta</taxon>
        <taxon>Magnoliopsida</taxon>
        <taxon>Liliopsida</taxon>
        <taxon>Poales</taxon>
        <taxon>Poaceae</taxon>
        <taxon>BOP clade</taxon>
        <taxon>Pooideae</taxon>
        <taxon>Poodae</taxon>
        <taxon>Poeae</taxon>
        <taxon>Poeae Chloroplast Group 1 (Aveneae type)</taxon>
        <taxon>Aveninae</taxon>
        <taxon>Avena</taxon>
    </lineage>
</organism>